<feature type="compositionally biased region" description="Low complexity" evidence="1">
    <location>
        <begin position="181"/>
        <end position="190"/>
    </location>
</feature>
<accession>A0A8J3B0I7</accession>
<evidence type="ECO:0000256" key="1">
    <source>
        <dbReference type="SAM" id="MobiDB-lite"/>
    </source>
</evidence>
<gene>
    <name evidence="2" type="ORF">GCM10010123_10940</name>
</gene>
<dbReference type="RefSeq" id="WP_189168944.1">
    <property type="nucleotide sequence ID" value="NZ_BMQB01000002.1"/>
</dbReference>
<name>A0A8J3B0I7_9ACTN</name>
<proteinExistence type="predicted"/>
<feature type="region of interest" description="Disordered" evidence="1">
    <location>
        <begin position="159"/>
        <end position="190"/>
    </location>
</feature>
<dbReference type="Proteomes" id="UP000649739">
    <property type="component" value="Unassembled WGS sequence"/>
</dbReference>
<dbReference type="EMBL" id="BMQB01000002">
    <property type="protein sequence ID" value="GGJ83128.1"/>
    <property type="molecule type" value="Genomic_DNA"/>
</dbReference>
<keyword evidence="3" id="KW-1185">Reference proteome</keyword>
<feature type="compositionally biased region" description="Low complexity" evidence="1">
    <location>
        <begin position="159"/>
        <end position="173"/>
    </location>
</feature>
<sequence length="190" mass="19509">MVAFSGKTKLVLGAVALTVVGGLGGWQLPRLLDGQPSYTGEPASALAGGLGCTGYQKDPVRDEQVFSYFDRGTCSLDGTVVTLTTFRDEAEGKSFRTLMNGVIPLLHPTWRGAAIAEGDGWSVADKVNLTPTAAENAVRALGAGRVHVIPFAAGGTAATPAAAATPTAAATPAPRRPTAPRPTATPARRR</sequence>
<protein>
    <submittedName>
        <fullName evidence="2">Uncharacterized protein</fullName>
    </submittedName>
</protein>
<reference evidence="2" key="1">
    <citation type="journal article" date="2014" name="Int. J. Syst. Evol. Microbiol.">
        <title>Complete genome sequence of Corynebacterium casei LMG S-19264T (=DSM 44701T), isolated from a smear-ripened cheese.</title>
        <authorList>
            <consortium name="US DOE Joint Genome Institute (JGI-PGF)"/>
            <person name="Walter F."/>
            <person name="Albersmeier A."/>
            <person name="Kalinowski J."/>
            <person name="Ruckert C."/>
        </authorList>
    </citation>
    <scope>NUCLEOTIDE SEQUENCE</scope>
    <source>
        <strain evidence="2">JCM 3090</strain>
    </source>
</reference>
<organism evidence="2 3">
    <name type="scientific">Pilimelia anulata</name>
    <dbReference type="NCBI Taxonomy" id="53371"/>
    <lineage>
        <taxon>Bacteria</taxon>
        <taxon>Bacillati</taxon>
        <taxon>Actinomycetota</taxon>
        <taxon>Actinomycetes</taxon>
        <taxon>Micromonosporales</taxon>
        <taxon>Micromonosporaceae</taxon>
        <taxon>Pilimelia</taxon>
    </lineage>
</organism>
<comment type="caution">
    <text evidence="2">The sequence shown here is derived from an EMBL/GenBank/DDBJ whole genome shotgun (WGS) entry which is preliminary data.</text>
</comment>
<dbReference type="AlphaFoldDB" id="A0A8J3B0I7"/>
<reference evidence="2" key="2">
    <citation type="submission" date="2020-09" db="EMBL/GenBank/DDBJ databases">
        <authorList>
            <person name="Sun Q."/>
            <person name="Ohkuma M."/>
        </authorList>
    </citation>
    <scope>NUCLEOTIDE SEQUENCE</scope>
    <source>
        <strain evidence="2">JCM 3090</strain>
    </source>
</reference>
<evidence type="ECO:0000313" key="2">
    <source>
        <dbReference type="EMBL" id="GGJ83128.1"/>
    </source>
</evidence>
<evidence type="ECO:0000313" key="3">
    <source>
        <dbReference type="Proteomes" id="UP000649739"/>
    </source>
</evidence>